<reference evidence="11 12" key="1">
    <citation type="submission" date="2023-03" db="EMBL/GenBank/DDBJ databases">
        <title>Genome sequence of Lichtheimia ornata CBS 291.66.</title>
        <authorList>
            <person name="Mohabir J.T."/>
            <person name="Shea T.P."/>
            <person name="Kurbessoian T."/>
            <person name="Berby B."/>
            <person name="Fontaine J."/>
            <person name="Livny J."/>
            <person name="Gnirke A."/>
            <person name="Stajich J.E."/>
            <person name="Cuomo C.A."/>
        </authorList>
    </citation>
    <scope>NUCLEOTIDE SEQUENCE [LARGE SCALE GENOMIC DNA]</scope>
    <source>
        <strain evidence="11">CBS 291.66</strain>
    </source>
</reference>
<dbReference type="InterPro" id="IPR000719">
    <property type="entry name" value="Prot_kinase_dom"/>
</dbReference>
<dbReference type="Proteomes" id="UP001234581">
    <property type="component" value="Unassembled WGS sequence"/>
</dbReference>
<dbReference type="SUPFAM" id="SSF56112">
    <property type="entry name" value="Protein kinase-like (PK-like)"/>
    <property type="match status" value="1"/>
</dbReference>
<feature type="domain" description="AGC-kinase C-terminal" evidence="10">
    <location>
        <begin position="517"/>
        <end position="589"/>
    </location>
</feature>
<feature type="region of interest" description="Disordered" evidence="8">
    <location>
        <begin position="739"/>
        <end position="768"/>
    </location>
</feature>
<gene>
    <name evidence="11" type="ORF">O0I10_012639</name>
</gene>
<evidence type="ECO:0000259" key="10">
    <source>
        <dbReference type="PROSITE" id="PS51285"/>
    </source>
</evidence>
<dbReference type="EMBL" id="JARTCD010000140">
    <property type="protein sequence ID" value="KAJ8651791.1"/>
    <property type="molecule type" value="Genomic_DNA"/>
</dbReference>
<dbReference type="InterPro" id="IPR017892">
    <property type="entry name" value="Pkinase_C"/>
</dbReference>
<dbReference type="GeneID" id="83219976"/>
<keyword evidence="3" id="KW-0808">Transferase</keyword>
<dbReference type="AlphaFoldDB" id="A0AAD7UT39"/>
<evidence type="ECO:0000259" key="9">
    <source>
        <dbReference type="PROSITE" id="PS50011"/>
    </source>
</evidence>
<evidence type="ECO:0000256" key="2">
    <source>
        <dbReference type="ARBA" id="ARBA00022553"/>
    </source>
</evidence>
<proteinExistence type="predicted"/>
<dbReference type="GO" id="GO:0005524">
    <property type="term" value="F:ATP binding"/>
    <property type="evidence" value="ECO:0007669"/>
    <property type="project" value="UniProtKB-UniRule"/>
</dbReference>
<comment type="caution">
    <text evidence="11">The sequence shown here is derived from an EMBL/GenBank/DDBJ whole genome shotgun (WGS) entry which is preliminary data.</text>
</comment>
<keyword evidence="6 7" id="KW-0067">ATP-binding</keyword>
<evidence type="ECO:0000256" key="5">
    <source>
        <dbReference type="ARBA" id="ARBA00022777"/>
    </source>
</evidence>
<accession>A0AAD7UT39</accession>
<feature type="region of interest" description="Disordered" evidence="8">
    <location>
        <begin position="799"/>
        <end position="827"/>
    </location>
</feature>
<sequence length="827" mass="94065">MSAFAIAVFQTTATVAINDDNAPVANQPFVQVLNVVVETDTHILSLIRYVPDLLEFDTLIKTHYHRVKIPFPALSETSKADKRRSFRQLLTSLSHHHSRSDSEKIQRYLQKCSVEPVVRSSSIFRDFFSAQRDEDQIISKIPNPRILTPDEHVEDAVVPQSPPPIPHTKQREIPSSPPPRVPEKVKVEEAIVPPKQEKQHEEQQQQHEQQHQHQQQQEEEIESTSPPPAAIVHDSPAEQGATNDRPTTTNYDYLADLEMIKVLGKGCMGKVFLVRSHKSNELYALKSIMKELVIEQREITHTLAERDILATMSGINHPFLAKLHASFQDTHRLYLVTDYYCGGDLATQMSTCSTFSKERILFYAAEMIEGIGELHRLGILYRDLKPENILLTIDGHVLLTDFGLSKWLHSDEHHMTQTFCGTAEYLAPEALLGEPYSFGVDYWAYGTILYEMLAGITPFWADNHSEMYRRVLQDPLEFPPDTDFETAEFLSALLERDPSMRLGVNGVDEIKSHIYFGSISWDDVYHRRLIPPYVPDIRSSLDFSNFDPSFLEMPPVLTPVSSQHNLTQEMQQVFDGYSFVDERFAYDDKEEPTIPLQQQSPLAGEDDESSGWDEEDDEVASNNKRLTMDRIDEQQIKQEQLYNQVCPTVQPARKRGSISMLSDVDSFQLDNSDQLKSTLPSSHEYGSEETKRQAKRRNTSGPPVQEEEEEEAEDEVAYAYRQQLSESMVVAEPLLVNSNSSSSITHGHHHHHHPHHHRNMPDLSLASTADDGVPLDELDFGGITEDLDLKLSFSVQIDPTKASKPSGSSTTSSRRKARRFFSPLLRF</sequence>
<dbReference type="Gene3D" id="3.30.200.20">
    <property type="entry name" value="Phosphorylase Kinase, domain 1"/>
    <property type="match status" value="1"/>
</dbReference>
<evidence type="ECO:0008006" key="13">
    <source>
        <dbReference type="Google" id="ProtNLM"/>
    </source>
</evidence>
<evidence type="ECO:0000256" key="4">
    <source>
        <dbReference type="ARBA" id="ARBA00022741"/>
    </source>
</evidence>
<dbReference type="Pfam" id="PF00069">
    <property type="entry name" value="Pkinase"/>
    <property type="match status" value="1"/>
</dbReference>
<dbReference type="PROSITE" id="PS00107">
    <property type="entry name" value="PROTEIN_KINASE_ATP"/>
    <property type="match status" value="1"/>
</dbReference>
<dbReference type="GO" id="GO:0004674">
    <property type="term" value="F:protein serine/threonine kinase activity"/>
    <property type="evidence" value="ECO:0007669"/>
    <property type="project" value="UniProtKB-KW"/>
</dbReference>
<dbReference type="RefSeq" id="XP_058336705.1">
    <property type="nucleotide sequence ID" value="XM_058492530.1"/>
</dbReference>
<dbReference type="PANTHER" id="PTHR24351">
    <property type="entry name" value="RIBOSOMAL PROTEIN S6 KINASE"/>
    <property type="match status" value="1"/>
</dbReference>
<dbReference type="FunFam" id="1.10.510.10:FF:000008">
    <property type="entry name" value="Non-specific serine/threonine protein kinase"/>
    <property type="match status" value="1"/>
</dbReference>
<dbReference type="InterPro" id="IPR000961">
    <property type="entry name" value="AGC-kinase_C"/>
</dbReference>
<evidence type="ECO:0000256" key="7">
    <source>
        <dbReference type="PROSITE-ProRule" id="PRU10141"/>
    </source>
</evidence>
<feature type="compositionally biased region" description="Acidic residues" evidence="8">
    <location>
        <begin position="604"/>
        <end position="619"/>
    </location>
</feature>
<keyword evidence="12" id="KW-1185">Reference proteome</keyword>
<evidence type="ECO:0000256" key="8">
    <source>
        <dbReference type="SAM" id="MobiDB-lite"/>
    </source>
</evidence>
<feature type="compositionally biased region" description="Acidic residues" evidence="8">
    <location>
        <begin position="705"/>
        <end position="716"/>
    </location>
</feature>
<evidence type="ECO:0000256" key="6">
    <source>
        <dbReference type="ARBA" id="ARBA00022840"/>
    </source>
</evidence>
<keyword evidence="4 7" id="KW-0547">Nucleotide-binding</keyword>
<dbReference type="PROSITE" id="PS50011">
    <property type="entry name" value="PROTEIN_KINASE_DOM"/>
    <property type="match status" value="1"/>
</dbReference>
<feature type="compositionally biased region" description="Polar residues" evidence="8">
    <location>
        <begin position="669"/>
        <end position="681"/>
    </location>
</feature>
<feature type="region of interest" description="Disordered" evidence="8">
    <location>
        <begin position="154"/>
        <end position="248"/>
    </location>
</feature>
<evidence type="ECO:0000313" key="12">
    <source>
        <dbReference type="Proteomes" id="UP001234581"/>
    </source>
</evidence>
<organism evidence="11 12">
    <name type="scientific">Lichtheimia ornata</name>
    <dbReference type="NCBI Taxonomy" id="688661"/>
    <lineage>
        <taxon>Eukaryota</taxon>
        <taxon>Fungi</taxon>
        <taxon>Fungi incertae sedis</taxon>
        <taxon>Mucoromycota</taxon>
        <taxon>Mucoromycotina</taxon>
        <taxon>Mucoromycetes</taxon>
        <taxon>Mucorales</taxon>
        <taxon>Lichtheimiaceae</taxon>
        <taxon>Lichtheimia</taxon>
    </lineage>
</organism>
<evidence type="ECO:0000313" key="11">
    <source>
        <dbReference type="EMBL" id="KAJ8651791.1"/>
    </source>
</evidence>
<dbReference type="InterPro" id="IPR011009">
    <property type="entry name" value="Kinase-like_dom_sf"/>
</dbReference>
<dbReference type="Pfam" id="PF00433">
    <property type="entry name" value="Pkinase_C"/>
    <property type="match status" value="1"/>
</dbReference>
<keyword evidence="5" id="KW-0418">Kinase</keyword>
<feature type="domain" description="Protein kinase" evidence="9">
    <location>
        <begin position="257"/>
        <end position="516"/>
    </location>
</feature>
<feature type="compositionally biased region" description="Basic residues" evidence="8">
    <location>
        <begin position="746"/>
        <end position="758"/>
    </location>
</feature>
<evidence type="ECO:0000256" key="1">
    <source>
        <dbReference type="ARBA" id="ARBA00022527"/>
    </source>
</evidence>
<feature type="compositionally biased region" description="Basic and acidic residues" evidence="8">
    <location>
        <begin position="181"/>
        <end position="211"/>
    </location>
</feature>
<dbReference type="InterPro" id="IPR017441">
    <property type="entry name" value="Protein_kinase_ATP_BS"/>
</dbReference>
<dbReference type="Gene3D" id="1.10.510.10">
    <property type="entry name" value="Transferase(Phosphotransferase) domain 1"/>
    <property type="match status" value="1"/>
</dbReference>
<keyword evidence="1" id="KW-0723">Serine/threonine-protein kinase</keyword>
<keyword evidence="2" id="KW-0597">Phosphoprotein</keyword>
<feature type="binding site" evidence="7">
    <location>
        <position position="290"/>
    </location>
    <ligand>
        <name>ATP</name>
        <dbReference type="ChEBI" id="CHEBI:30616"/>
    </ligand>
</feature>
<evidence type="ECO:0000256" key="3">
    <source>
        <dbReference type="ARBA" id="ARBA00022679"/>
    </source>
</evidence>
<name>A0AAD7UT39_9FUNG</name>
<protein>
    <recommendedName>
        <fullName evidence="13">Kinase-like protein</fullName>
    </recommendedName>
</protein>
<dbReference type="InterPro" id="IPR008271">
    <property type="entry name" value="Ser/Thr_kinase_AS"/>
</dbReference>
<dbReference type="SMART" id="SM00133">
    <property type="entry name" value="S_TK_X"/>
    <property type="match status" value="1"/>
</dbReference>
<dbReference type="PROSITE" id="PS51285">
    <property type="entry name" value="AGC_KINASE_CTER"/>
    <property type="match status" value="1"/>
</dbReference>
<feature type="compositionally biased region" description="Low complexity" evidence="8">
    <location>
        <begin position="799"/>
        <end position="812"/>
    </location>
</feature>
<dbReference type="SMART" id="SM00220">
    <property type="entry name" value="S_TKc"/>
    <property type="match status" value="1"/>
</dbReference>
<dbReference type="PROSITE" id="PS00108">
    <property type="entry name" value="PROTEIN_KINASE_ST"/>
    <property type="match status" value="1"/>
</dbReference>
<feature type="region of interest" description="Disordered" evidence="8">
    <location>
        <begin position="591"/>
        <end position="628"/>
    </location>
</feature>
<feature type="region of interest" description="Disordered" evidence="8">
    <location>
        <begin position="669"/>
        <end position="716"/>
    </location>
</feature>